<dbReference type="SUPFAM" id="SSF46600">
    <property type="entry name" value="C-terminal UvrC-binding domain of UvrB"/>
    <property type="match status" value="1"/>
</dbReference>
<dbReference type="Pfam" id="PF02151">
    <property type="entry name" value="UVR"/>
    <property type="match status" value="1"/>
</dbReference>
<dbReference type="NCBIfam" id="NF001824">
    <property type="entry name" value="PRK00558.1-5"/>
    <property type="match status" value="1"/>
</dbReference>
<dbReference type="KEGG" id="tbo:Thebr_0589"/>
<dbReference type="Gene3D" id="3.30.420.340">
    <property type="entry name" value="UvrC, RNAse H endonuclease domain"/>
    <property type="match status" value="1"/>
</dbReference>
<dbReference type="FunFam" id="3.40.1440.10:FF:000001">
    <property type="entry name" value="UvrABC system protein C"/>
    <property type="match status" value="1"/>
</dbReference>
<dbReference type="AlphaFoldDB" id="E8UW35"/>
<evidence type="ECO:0000313" key="11">
    <source>
        <dbReference type="EMBL" id="ADV79190.1"/>
    </source>
</evidence>
<comment type="similarity">
    <text evidence="7">Belongs to the UvrC family.</text>
</comment>
<dbReference type="Pfam" id="PF14520">
    <property type="entry name" value="HHH_5"/>
    <property type="match status" value="1"/>
</dbReference>
<dbReference type="InterPro" id="IPR001162">
    <property type="entry name" value="UvrC_RNase_H_dom"/>
</dbReference>
<proteinExistence type="inferred from homology"/>
<dbReference type="InterPro" id="IPR003583">
    <property type="entry name" value="Hlx-hairpin-Hlx_DNA-bd_motif"/>
</dbReference>
<dbReference type="RefSeq" id="WP_012269068.1">
    <property type="nucleotide sequence ID" value="NC_014964.1"/>
</dbReference>
<gene>
    <name evidence="7" type="primary">uvrC</name>
    <name evidence="11" type="ordered locus">Thebr_0589</name>
</gene>
<dbReference type="InterPro" id="IPR000305">
    <property type="entry name" value="GIY-YIG_endonuc"/>
</dbReference>
<evidence type="ECO:0000256" key="5">
    <source>
        <dbReference type="ARBA" id="ARBA00023204"/>
    </source>
</evidence>
<dbReference type="InterPro" id="IPR050066">
    <property type="entry name" value="UvrABC_protein_C"/>
</dbReference>
<dbReference type="GO" id="GO:0006289">
    <property type="term" value="P:nucleotide-excision repair"/>
    <property type="evidence" value="ECO:0007669"/>
    <property type="project" value="UniProtKB-UniRule"/>
</dbReference>
<dbReference type="InterPro" id="IPR004791">
    <property type="entry name" value="UvrC"/>
</dbReference>
<dbReference type="GO" id="GO:0003677">
    <property type="term" value="F:DNA binding"/>
    <property type="evidence" value="ECO:0007669"/>
    <property type="project" value="UniProtKB-UniRule"/>
</dbReference>
<comment type="subcellular location">
    <subcellularLocation>
        <location evidence="7">Cytoplasm</location>
    </subcellularLocation>
</comment>
<dbReference type="NCBIfam" id="TIGR00194">
    <property type="entry name" value="uvrC"/>
    <property type="match status" value="1"/>
</dbReference>
<reference evidence="11 12" key="1">
    <citation type="submission" date="2011-01" db="EMBL/GenBank/DDBJ databases">
        <title>Complete sequence of Thermoanaerobacter brockii finnii Ako-1.</title>
        <authorList>
            <consortium name="US DOE Joint Genome Institute"/>
            <person name="Lucas S."/>
            <person name="Copeland A."/>
            <person name="Lapidus A."/>
            <person name="Cheng J.-F."/>
            <person name="Goodwin L."/>
            <person name="Pitluck S."/>
            <person name="Chertkov O."/>
            <person name="Munk C."/>
            <person name="Detter J.C."/>
            <person name="Han C."/>
            <person name="Tapia R."/>
            <person name="Land M."/>
            <person name="Hauser L."/>
            <person name="Kyrpides N."/>
            <person name="Ivanova N."/>
            <person name="Mikhailova N."/>
            <person name="Pagani I."/>
            <person name="Hemme C.L."/>
            <person name="Woyke T."/>
        </authorList>
    </citation>
    <scope>NUCLEOTIDE SEQUENCE [LARGE SCALE GENOMIC DNA]</scope>
    <source>
        <strain evidence="12">ATCC 43586 / DSM 3389 / AKO-1</strain>
    </source>
</reference>
<dbReference type="PROSITE" id="PS50165">
    <property type="entry name" value="UVRC"/>
    <property type="match status" value="1"/>
</dbReference>
<evidence type="ECO:0000256" key="1">
    <source>
        <dbReference type="ARBA" id="ARBA00022490"/>
    </source>
</evidence>
<evidence type="ECO:0000259" key="8">
    <source>
        <dbReference type="PROSITE" id="PS50151"/>
    </source>
</evidence>
<dbReference type="Proteomes" id="UP000002062">
    <property type="component" value="Chromosome"/>
</dbReference>
<dbReference type="SUPFAM" id="SSF47781">
    <property type="entry name" value="RuvA domain 2-like"/>
    <property type="match status" value="1"/>
</dbReference>
<dbReference type="Pfam" id="PF22920">
    <property type="entry name" value="UvrC_RNaseH"/>
    <property type="match status" value="1"/>
</dbReference>
<comment type="function">
    <text evidence="7">The UvrABC repair system catalyzes the recognition and processing of DNA lesions. UvrC both incises the 5' and 3' sides of the lesion. The N-terminal half is responsible for the 3' incision and the C-terminal half is responsible for the 5' incision.</text>
</comment>
<keyword evidence="4 7" id="KW-0267">Excision nuclease</keyword>
<name>E8UW35_THEBF</name>
<dbReference type="GO" id="GO:0009432">
    <property type="term" value="P:SOS response"/>
    <property type="evidence" value="ECO:0007669"/>
    <property type="project" value="UniProtKB-UniRule"/>
</dbReference>
<feature type="domain" description="UVR" evidence="8">
    <location>
        <begin position="203"/>
        <end position="238"/>
    </location>
</feature>
<dbReference type="CDD" id="cd10434">
    <property type="entry name" value="GIY-YIG_UvrC_Cho"/>
    <property type="match status" value="1"/>
</dbReference>
<dbReference type="SUPFAM" id="SSF82771">
    <property type="entry name" value="GIY-YIG endonuclease"/>
    <property type="match status" value="1"/>
</dbReference>
<keyword evidence="2 7" id="KW-0227">DNA damage</keyword>
<dbReference type="Pfam" id="PF08459">
    <property type="entry name" value="UvrC_RNaseH_dom"/>
    <property type="match status" value="1"/>
</dbReference>
<evidence type="ECO:0000256" key="2">
    <source>
        <dbReference type="ARBA" id="ARBA00022763"/>
    </source>
</evidence>
<dbReference type="GO" id="GO:0009381">
    <property type="term" value="F:excinuclease ABC activity"/>
    <property type="evidence" value="ECO:0007669"/>
    <property type="project" value="UniProtKB-UniRule"/>
</dbReference>
<dbReference type="SMART" id="SM00278">
    <property type="entry name" value="HhH1"/>
    <property type="match status" value="2"/>
</dbReference>
<dbReference type="HOGENOM" id="CLU_014841_3_2_9"/>
<dbReference type="GO" id="GO:0005737">
    <property type="term" value="C:cytoplasm"/>
    <property type="evidence" value="ECO:0007669"/>
    <property type="project" value="UniProtKB-SubCell"/>
</dbReference>
<dbReference type="InterPro" id="IPR038476">
    <property type="entry name" value="UvrC_RNase_H_dom_sf"/>
</dbReference>
<feature type="domain" description="UvrC family homology region profile" evidence="10">
    <location>
        <begin position="254"/>
        <end position="494"/>
    </location>
</feature>
<evidence type="ECO:0000259" key="9">
    <source>
        <dbReference type="PROSITE" id="PS50164"/>
    </source>
</evidence>
<keyword evidence="3 7" id="KW-0228">DNA excision</keyword>
<accession>E8UW35</accession>
<dbReference type="InterPro" id="IPR010994">
    <property type="entry name" value="RuvA_2-like"/>
</dbReference>
<feature type="domain" description="GIY-YIG" evidence="9">
    <location>
        <begin position="12"/>
        <end position="91"/>
    </location>
</feature>
<keyword evidence="5 7" id="KW-0234">DNA repair</keyword>
<evidence type="ECO:0000256" key="3">
    <source>
        <dbReference type="ARBA" id="ARBA00022769"/>
    </source>
</evidence>
<keyword evidence="1 7" id="KW-0963">Cytoplasm</keyword>
<dbReference type="EMBL" id="CP002466">
    <property type="protein sequence ID" value="ADV79190.1"/>
    <property type="molecule type" value="Genomic_DNA"/>
</dbReference>
<dbReference type="Gene3D" id="4.10.860.10">
    <property type="entry name" value="UVR domain"/>
    <property type="match status" value="1"/>
</dbReference>
<keyword evidence="6 7" id="KW-0742">SOS response</keyword>
<dbReference type="PANTHER" id="PTHR30562">
    <property type="entry name" value="UVRC/OXIDOREDUCTASE"/>
    <property type="match status" value="1"/>
</dbReference>
<evidence type="ECO:0000313" key="12">
    <source>
        <dbReference type="Proteomes" id="UP000002062"/>
    </source>
</evidence>
<dbReference type="HAMAP" id="MF_00203">
    <property type="entry name" value="UvrC"/>
    <property type="match status" value="1"/>
</dbReference>
<dbReference type="Pfam" id="PF01541">
    <property type="entry name" value="GIY-YIG"/>
    <property type="match status" value="1"/>
</dbReference>
<evidence type="ECO:0000256" key="4">
    <source>
        <dbReference type="ARBA" id="ARBA00022881"/>
    </source>
</evidence>
<sequence length="615" mass="71186">MTIEEKLKLLPEKPGVYIMKDKSGKIIYVGKAVVLKNRVRQYFQNKEKQLPKVKVMLSHVEDFEYIVTDTELEALMLECNLIKKYKPKYNVLLKDDKNYPYIKVTVNEEYPRIMFTRRIEPDGAKYFGPYSSAFAVRETIKLVRKMFPIRTCNKNIEKDMGKVRECLYYHIGLCSAPCTNKINKEDYIKLVDQAVLFLDGKRDWLIQKLKEDMKKAAEELRFEEAARIRDQIFAIERTSEKQKVVSVGEDEQDIISMARSADISCIQVFFVRDGKLSGREHYYMKNTEGMERGEIISSFIKQFYEGAPYIPKEIITDVELDESELLSEWLSQKRGNKVFITIPVRGKKKELVDMVYQNALEALKNDISIREEISKAQVVLELSNLVGLDYAKRIEAYDISNTRGQDNVGSMVVFVDGKPKKSQYRKFNIKYVEGQDDYESMREVIERRFLHAIEEKELIEKGELEEDKAKFAEMPDLIFVDGGIGHVNAVLQVLSGLGISIPVYGMVKDSKHRTRGLVSPQGEIDIPMTSKAFRLIAQIQEEAHRFAITFHKEKQSKRFKSELLNIPGIGEKRAKALYDAFKSIEEIKRASVEDLKKVEGMNEKAAQAVYEYFRK</sequence>
<keyword evidence="12" id="KW-1185">Reference proteome</keyword>
<dbReference type="GO" id="GO:0009380">
    <property type="term" value="C:excinuclease repair complex"/>
    <property type="evidence" value="ECO:0007669"/>
    <property type="project" value="InterPro"/>
</dbReference>
<dbReference type="Gene3D" id="1.10.150.20">
    <property type="entry name" value="5' to 3' exonuclease, C-terminal subdomain"/>
    <property type="match status" value="1"/>
</dbReference>
<dbReference type="InterPro" id="IPR035901">
    <property type="entry name" value="GIY-YIG_endonuc_sf"/>
</dbReference>
<dbReference type="PROSITE" id="PS50151">
    <property type="entry name" value="UVR"/>
    <property type="match status" value="1"/>
</dbReference>
<dbReference type="InterPro" id="IPR001943">
    <property type="entry name" value="UVR_dom"/>
</dbReference>
<evidence type="ECO:0000256" key="7">
    <source>
        <dbReference type="HAMAP-Rule" id="MF_00203"/>
    </source>
</evidence>
<dbReference type="SMR" id="E8UW35"/>
<dbReference type="PANTHER" id="PTHR30562:SF1">
    <property type="entry name" value="UVRABC SYSTEM PROTEIN C"/>
    <property type="match status" value="1"/>
</dbReference>
<dbReference type="SMART" id="SM00465">
    <property type="entry name" value="GIYc"/>
    <property type="match status" value="1"/>
</dbReference>
<dbReference type="InterPro" id="IPR047296">
    <property type="entry name" value="GIY-YIG_UvrC_Cho"/>
</dbReference>
<evidence type="ECO:0000256" key="6">
    <source>
        <dbReference type="ARBA" id="ARBA00023236"/>
    </source>
</evidence>
<dbReference type="PROSITE" id="PS50164">
    <property type="entry name" value="GIY_YIG"/>
    <property type="match status" value="1"/>
</dbReference>
<organism evidence="11 12">
    <name type="scientific">Thermoanaerobacter brockii subsp. finnii (strain ATCC 43586 / DSM 3389 / AKO-1)</name>
    <name type="common">Thermoanaerobacter finnii</name>
    <dbReference type="NCBI Taxonomy" id="509193"/>
    <lineage>
        <taxon>Bacteria</taxon>
        <taxon>Bacillati</taxon>
        <taxon>Bacillota</taxon>
        <taxon>Clostridia</taxon>
        <taxon>Thermoanaerobacterales</taxon>
        <taxon>Thermoanaerobacteraceae</taxon>
        <taxon>Thermoanaerobacter</taxon>
    </lineage>
</organism>
<comment type="subunit">
    <text evidence="7">Interacts with UvrB in an incision complex.</text>
</comment>
<protein>
    <recommendedName>
        <fullName evidence="7">UvrABC system protein C</fullName>
        <shortName evidence="7">Protein UvrC</shortName>
    </recommendedName>
    <alternativeName>
        <fullName evidence="7">Excinuclease ABC subunit C</fullName>
    </alternativeName>
</protein>
<evidence type="ECO:0000259" key="10">
    <source>
        <dbReference type="PROSITE" id="PS50165"/>
    </source>
</evidence>
<dbReference type="InterPro" id="IPR036876">
    <property type="entry name" value="UVR_dom_sf"/>
</dbReference>
<dbReference type="Gene3D" id="3.40.1440.10">
    <property type="entry name" value="GIY-YIG endonuclease"/>
    <property type="match status" value="1"/>
</dbReference>